<dbReference type="AlphaFoldDB" id="A0A2J6RRS2"/>
<feature type="region of interest" description="Disordered" evidence="2">
    <location>
        <begin position="820"/>
        <end position="867"/>
    </location>
</feature>
<feature type="compositionally biased region" description="Polar residues" evidence="2">
    <location>
        <begin position="856"/>
        <end position="867"/>
    </location>
</feature>
<name>A0A2J6RRS2_HYAVF</name>
<protein>
    <recommendedName>
        <fullName evidence="7">NACHT domain-containing protein</fullName>
    </recommendedName>
</protein>
<dbReference type="Gene3D" id="3.40.50.300">
    <property type="entry name" value="P-loop containing nucleotide triphosphate hydrolases"/>
    <property type="match status" value="1"/>
</dbReference>
<sequence length="867" mass="99327">MEPSRFESPPGAFQYILNGRQSALLTSTRVDALSTEISRLALTEHELEEVLKEQAILKSLNFPSRPVRHDNISRSHEKTFQWILNPDEDSEERAGKQFRDWLRFGEKIFWFSGKAGSGKSTMMKFLADHETTREMLEEWANGSKLVIASHYFWSAGTPMQKSHEGLYRTLLYDIFRLCPVLIHQVWRARWAQADSSRTENDWTLAEMFGTLQALSEHLDLPGQYCFFIDGLDEYDGDHLKLCEILRGLSRSSKIKFCLASRPWNAFVDAFGNDPDRKMCIEDLTRRDIQQYTKSRLMEHEKWNNCQFRADQKQFIIDDITDKARGVFLWVFLVTRSLREGLTNGDTILDLRNRLESLPTDLERFFKHMLEVVDPVYHEKMASFLTIAVNAKTPLLSLIYSMHEHEYEDEDYAINLQASPMEEDELVALQDDCRRRVNARCGGLLEVKHGSVEWLHRTVRDFLFTREMHDYLESKVRRGFSANLSTLKAYVAVLKRTRQLGRTVFSEDEKPGLLWKCLNFATEALEDSEDSAFELLESLESMYMPSHEIEESGWDFKFRRELLRAGVDKYVSSKLRESPQYFDHPFKPPLSVVLNQSQWTTRHLCIIRNLLESGQNPNTTYCLNDSSLSMSGWTHFLEQTCSQGCQSNFQNAMDSGLFEFFLRSGATRDVVVRGGPRKHCEVFSTGPLDGSELKAVTTEQIYRAIRQENITHTPCSRFLQALFSQPEIPKNPDRFLTVLDDLSNFSVGKELYSSVLSTLEQELARIEPKGARLGKQRFAAQITERVVRNGIILGCGMDFLEKVISKAFPGAPGSRILHIVTSGKSPEIGQTPSKRKGEDNLSERVNKRPLKAPAEGQGSSVGSLSNAL</sequence>
<feature type="compositionally biased region" description="Polar residues" evidence="2">
    <location>
        <begin position="821"/>
        <end position="831"/>
    </location>
</feature>
<dbReference type="PANTHER" id="PTHR10039">
    <property type="entry name" value="AMELOGENIN"/>
    <property type="match status" value="1"/>
</dbReference>
<evidence type="ECO:0000259" key="4">
    <source>
        <dbReference type="Pfam" id="PF25053"/>
    </source>
</evidence>
<feature type="compositionally biased region" description="Basic and acidic residues" evidence="2">
    <location>
        <begin position="834"/>
        <end position="845"/>
    </location>
</feature>
<dbReference type="PANTHER" id="PTHR10039:SF5">
    <property type="entry name" value="NACHT DOMAIN-CONTAINING PROTEIN"/>
    <property type="match status" value="1"/>
</dbReference>
<dbReference type="OrthoDB" id="443402at2759"/>
<organism evidence="5 6">
    <name type="scientific">Hyaloscypha variabilis (strain UAMH 11265 / GT02V1 / F)</name>
    <name type="common">Meliniomyces variabilis</name>
    <dbReference type="NCBI Taxonomy" id="1149755"/>
    <lineage>
        <taxon>Eukaryota</taxon>
        <taxon>Fungi</taxon>
        <taxon>Dikarya</taxon>
        <taxon>Ascomycota</taxon>
        <taxon>Pezizomycotina</taxon>
        <taxon>Leotiomycetes</taxon>
        <taxon>Helotiales</taxon>
        <taxon>Hyaloscyphaceae</taxon>
        <taxon>Hyaloscypha</taxon>
        <taxon>Hyaloscypha variabilis</taxon>
    </lineage>
</organism>
<evidence type="ECO:0000259" key="3">
    <source>
        <dbReference type="Pfam" id="PF24883"/>
    </source>
</evidence>
<dbReference type="InterPro" id="IPR056693">
    <property type="entry name" value="DUF7791"/>
</dbReference>
<feature type="domain" description="Nephrocystin 3-like N-terminal" evidence="3">
    <location>
        <begin position="96"/>
        <end position="261"/>
    </location>
</feature>
<dbReference type="SUPFAM" id="SSF52540">
    <property type="entry name" value="P-loop containing nucleoside triphosphate hydrolases"/>
    <property type="match status" value="1"/>
</dbReference>
<dbReference type="Pfam" id="PF25053">
    <property type="entry name" value="DUF7791"/>
    <property type="match status" value="1"/>
</dbReference>
<gene>
    <name evidence="5" type="ORF">L207DRAFT_321918</name>
</gene>
<evidence type="ECO:0000313" key="5">
    <source>
        <dbReference type="EMBL" id="PMD41214.1"/>
    </source>
</evidence>
<evidence type="ECO:0000256" key="2">
    <source>
        <dbReference type="SAM" id="MobiDB-lite"/>
    </source>
</evidence>
<dbReference type="InterPro" id="IPR027417">
    <property type="entry name" value="P-loop_NTPase"/>
</dbReference>
<reference evidence="5 6" key="1">
    <citation type="submission" date="2016-04" db="EMBL/GenBank/DDBJ databases">
        <title>A degradative enzymes factory behind the ericoid mycorrhizal symbiosis.</title>
        <authorList>
            <consortium name="DOE Joint Genome Institute"/>
            <person name="Martino E."/>
            <person name="Morin E."/>
            <person name="Grelet G."/>
            <person name="Kuo A."/>
            <person name="Kohler A."/>
            <person name="Daghino S."/>
            <person name="Barry K."/>
            <person name="Choi C."/>
            <person name="Cichocki N."/>
            <person name="Clum A."/>
            <person name="Copeland A."/>
            <person name="Hainaut M."/>
            <person name="Haridas S."/>
            <person name="Labutti K."/>
            <person name="Lindquist E."/>
            <person name="Lipzen A."/>
            <person name="Khouja H.-R."/>
            <person name="Murat C."/>
            <person name="Ohm R."/>
            <person name="Olson A."/>
            <person name="Spatafora J."/>
            <person name="Veneault-Fourrey C."/>
            <person name="Henrissat B."/>
            <person name="Grigoriev I."/>
            <person name="Martin F."/>
            <person name="Perotto S."/>
        </authorList>
    </citation>
    <scope>NUCLEOTIDE SEQUENCE [LARGE SCALE GENOMIC DNA]</scope>
    <source>
        <strain evidence="5 6">F</strain>
    </source>
</reference>
<dbReference type="Pfam" id="PF24883">
    <property type="entry name" value="NPHP3_N"/>
    <property type="match status" value="1"/>
</dbReference>
<keyword evidence="6" id="KW-1185">Reference proteome</keyword>
<dbReference type="InterPro" id="IPR056884">
    <property type="entry name" value="NPHP3-like_N"/>
</dbReference>
<evidence type="ECO:0000256" key="1">
    <source>
        <dbReference type="ARBA" id="ARBA00022737"/>
    </source>
</evidence>
<dbReference type="Proteomes" id="UP000235786">
    <property type="component" value="Unassembled WGS sequence"/>
</dbReference>
<evidence type="ECO:0000313" key="6">
    <source>
        <dbReference type="Proteomes" id="UP000235786"/>
    </source>
</evidence>
<accession>A0A2J6RRS2</accession>
<feature type="domain" description="DUF7791" evidence="4">
    <location>
        <begin position="372"/>
        <end position="500"/>
    </location>
</feature>
<keyword evidence="1" id="KW-0677">Repeat</keyword>
<proteinExistence type="predicted"/>
<evidence type="ECO:0008006" key="7">
    <source>
        <dbReference type="Google" id="ProtNLM"/>
    </source>
</evidence>
<dbReference type="EMBL" id="KZ613944">
    <property type="protein sequence ID" value="PMD41214.1"/>
    <property type="molecule type" value="Genomic_DNA"/>
</dbReference>